<organism evidence="2 3">
    <name type="scientific">Chrysochromulina tobinii</name>
    <dbReference type="NCBI Taxonomy" id="1460289"/>
    <lineage>
        <taxon>Eukaryota</taxon>
        <taxon>Haptista</taxon>
        <taxon>Haptophyta</taxon>
        <taxon>Prymnesiophyceae</taxon>
        <taxon>Prymnesiales</taxon>
        <taxon>Chrysochromulinaceae</taxon>
        <taxon>Chrysochromulina</taxon>
    </lineage>
</organism>
<protein>
    <submittedName>
        <fullName evidence="2">Uncharacterized protein</fullName>
    </submittedName>
</protein>
<keyword evidence="3" id="KW-1185">Reference proteome</keyword>
<accession>A0A0M0JGR4</accession>
<dbReference type="Proteomes" id="UP000037460">
    <property type="component" value="Unassembled WGS sequence"/>
</dbReference>
<dbReference type="SUPFAM" id="SSF50729">
    <property type="entry name" value="PH domain-like"/>
    <property type="match status" value="1"/>
</dbReference>
<evidence type="ECO:0000256" key="1">
    <source>
        <dbReference type="SAM" id="MobiDB-lite"/>
    </source>
</evidence>
<feature type="region of interest" description="Disordered" evidence="1">
    <location>
        <begin position="1"/>
        <end position="36"/>
    </location>
</feature>
<proteinExistence type="predicted"/>
<feature type="compositionally biased region" description="Basic and acidic residues" evidence="1">
    <location>
        <begin position="1"/>
        <end position="15"/>
    </location>
</feature>
<sequence>MHAKESPRLHQRTSEETDILNVPLEGKMQKKHQKGTDFWGNEWGQRYVRVCDDKGRMHISKKKGKEGDIVFSMSDLSEVAPLSPTDQDSAGLLHCFRVTQAPMRVVLHCSSERERMRGRLRPRGDGACK</sequence>
<evidence type="ECO:0000313" key="2">
    <source>
        <dbReference type="EMBL" id="KOO25650.1"/>
    </source>
</evidence>
<reference evidence="3" key="1">
    <citation type="journal article" date="2015" name="PLoS Genet.">
        <title>Genome Sequence and Transcriptome Analyses of Chrysochromulina tobin: Metabolic Tools for Enhanced Algal Fitness in the Prominent Order Prymnesiales (Haptophyceae).</title>
        <authorList>
            <person name="Hovde B.T."/>
            <person name="Deodato C.R."/>
            <person name="Hunsperger H.M."/>
            <person name="Ryken S.A."/>
            <person name="Yost W."/>
            <person name="Jha R.K."/>
            <person name="Patterson J."/>
            <person name="Monnat R.J. Jr."/>
            <person name="Barlow S.B."/>
            <person name="Starkenburg S.R."/>
            <person name="Cattolico R.A."/>
        </authorList>
    </citation>
    <scope>NUCLEOTIDE SEQUENCE</scope>
    <source>
        <strain evidence="3">CCMP291</strain>
    </source>
</reference>
<name>A0A0M0JGR4_9EUKA</name>
<dbReference type="AlphaFoldDB" id="A0A0M0JGR4"/>
<dbReference type="EMBL" id="JWZX01002947">
    <property type="protein sequence ID" value="KOO25650.1"/>
    <property type="molecule type" value="Genomic_DNA"/>
</dbReference>
<gene>
    <name evidence="2" type="ORF">Ctob_004585</name>
</gene>
<evidence type="ECO:0000313" key="3">
    <source>
        <dbReference type="Proteomes" id="UP000037460"/>
    </source>
</evidence>
<comment type="caution">
    <text evidence="2">The sequence shown here is derived from an EMBL/GenBank/DDBJ whole genome shotgun (WGS) entry which is preliminary data.</text>
</comment>